<protein>
    <submittedName>
        <fullName evidence="1">Uncharacterized protein</fullName>
    </submittedName>
</protein>
<dbReference type="AlphaFoldDB" id="A0A1F6W4D0"/>
<evidence type="ECO:0000313" key="2">
    <source>
        <dbReference type="Proteomes" id="UP000178374"/>
    </source>
</evidence>
<comment type="caution">
    <text evidence="1">The sequence shown here is derived from an EMBL/GenBank/DDBJ whole genome shotgun (WGS) entry which is preliminary data.</text>
</comment>
<gene>
    <name evidence="1" type="ORF">A3B85_00280</name>
</gene>
<sequence length="74" mass="8723">METNKKLKTYACKYCKYISESIGISTIESHYYSFYINTDQWKDFYGSESIDSQKYFCINCNKKINTKIANSLIC</sequence>
<dbReference type="EMBL" id="MFUA01000021">
    <property type="protein sequence ID" value="OGI76694.1"/>
    <property type="molecule type" value="Genomic_DNA"/>
</dbReference>
<organism evidence="1 2">
    <name type="scientific">Candidatus Nomurabacteria bacterium RIFCSPHIGHO2_02_FULL_37_13</name>
    <dbReference type="NCBI Taxonomy" id="1801750"/>
    <lineage>
        <taxon>Bacteria</taxon>
        <taxon>Candidatus Nomuraibacteriota</taxon>
    </lineage>
</organism>
<evidence type="ECO:0000313" key="1">
    <source>
        <dbReference type="EMBL" id="OGI76694.1"/>
    </source>
</evidence>
<name>A0A1F6W4D0_9BACT</name>
<reference evidence="1 2" key="1">
    <citation type="journal article" date="2016" name="Nat. Commun.">
        <title>Thousands of microbial genomes shed light on interconnected biogeochemical processes in an aquifer system.</title>
        <authorList>
            <person name="Anantharaman K."/>
            <person name="Brown C.T."/>
            <person name="Hug L.A."/>
            <person name="Sharon I."/>
            <person name="Castelle C.J."/>
            <person name="Probst A.J."/>
            <person name="Thomas B.C."/>
            <person name="Singh A."/>
            <person name="Wilkins M.J."/>
            <person name="Karaoz U."/>
            <person name="Brodie E.L."/>
            <person name="Williams K.H."/>
            <person name="Hubbard S.S."/>
            <person name="Banfield J.F."/>
        </authorList>
    </citation>
    <scope>NUCLEOTIDE SEQUENCE [LARGE SCALE GENOMIC DNA]</scope>
</reference>
<dbReference type="STRING" id="1801750.A3B85_00280"/>
<proteinExistence type="predicted"/>
<accession>A0A1F6W4D0</accession>
<dbReference type="Proteomes" id="UP000178374">
    <property type="component" value="Unassembled WGS sequence"/>
</dbReference>